<dbReference type="EMBL" id="WIXO01000001">
    <property type="protein sequence ID" value="MTE20388.1"/>
    <property type="molecule type" value="Genomic_DNA"/>
</dbReference>
<keyword evidence="3" id="KW-1185">Reference proteome</keyword>
<sequence length="239" mass="25354">MPTPHGSRGALVFSAAELRVLRSALALVLHSERAPFPRAGERAPTRAEVLRECLELAEAVDEASREADRLRDFLQADLGRYRAALPGSGTGYLARLEEALAAGCPPCPADVTALRGLCAEPVGDRERRRRDGLLRLCEDLCGASRRAPASSGDSEPPRTREAAPGPEGSCEGRRDGTGRGTPEVERSRSEPVPPVPPVSPHPAGRGRLSALPHPVPTPAEVFPVGRRASSGPRRQALPA</sequence>
<dbReference type="RefSeq" id="WP_155071484.1">
    <property type="nucleotide sequence ID" value="NZ_WIXO01000001.1"/>
</dbReference>
<dbReference type="Proteomes" id="UP000473014">
    <property type="component" value="Unassembled WGS sequence"/>
</dbReference>
<dbReference type="AlphaFoldDB" id="A0A6G2BDQ8"/>
<feature type="compositionally biased region" description="Pro residues" evidence="1">
    <location>
        <begin position="191"/>
        <end position="200"/>
    </location>
</feature>
<evidence type="ECO:0000313" key="3">
    <source>
        <dbReference type="Proteomes" id="UP000473014"/>
    </source>
</evidence>
<dbReference type="OrthoDB" id="4335994at2"/>
<reference evidence="2 3" key="1">
    <citation type="submission" date="2019-11" db="EMBL/GenBank/DDBJ databases">
        <authorList>
            <person name="Yuan L."/>
        </authorList>
    </citation>
    <scope>NUCLEOTIDE SEQUENCE [LARGE SCALE GENOMIC DNA]</scope>
    <source>
        <strain evidence="2 3">TRM43335</strain>
    </source>
</reference>
<protein>
    <submittedName>
        <fullName evidence="2">Uncharacterized protein</fullName>
    </submittedName>
</protein>
<gene>
    <name evidence="2" type="ORF">F0L17_14980</name>
</gene>
<evidence type="ECO:0000256" key="1">
    <source>
        <dbReference type="SAM" id="MobiDB-lite"/>
    </source>
</evidence>
<organism evidence="2 3">
    <name type="scientific">Streptomyces taklimakanensis</name>
    <dbReference type="NCBI Taxonomy" id="2569853"/>
    <lineage>
        <taxon>Bacteria</taxon>
        <taxon>Bacillati</taxon>
        <taxon>Actinomycetota</taxon>
        <taxon>Actinomycetes</taxon>
        <taxon>Kitasatosporales</taxon>
        <taxon>Streptomycetaceae</taxon>
        <taxon>Streptomyces</taxon>
    </lineage>
</organism>
<accession>A0A6G2BDQ8</accession>
<proteinExistence type="predicted"/>
<comment type="caution">
    <text evidence="2">The sequence shown here is derived from an EMBL/GenBank/DDBJ whole genome shotgun (WGS) entry which is preliminary data.</text>
</comment>
<evidence type="ECO:0000313" key="2">
    <source>
        <dbReference type="EMBL" id="MTE20388.1"/>
    </source>
</evidence>
<name>A0A6G2BDQ8_9ACTN</name>
<feature type="region of interest" description="Disordered" evidence="1">
    <location>
        <begin position="144"/>
        <end position="239"/>
    </location>
</feature>
<feature type="compositionally biased region" description="Basic and acidic residues" evidence="1">
    <location>
        <begin position="170"/>
        <end position="189"/>
    </location>
</feature>